<feature type="region of interest" description="Disordered" evidence="1">
    <location>
        <begin position="24"/>
        <end position="60"/>
    </location>
</feature>
<dbReference type="Proteomes" id="UP001287436">
    <property type="component" value="Unassembled WGS sequence"/>
</dbReference>
<dbReference type="NCBIfam" id="TIGR01635">
    <property type="entry name" value="tail_comp_S"/>
    <property type="match status" value="1"/>
</dbReference>
<evidence type="ECO:0000256" key="1">
    <source>
        <dbReference type="SAM" id="MobiDB-lite"/>
    </source>
</evidence>
<protein>
    <submittedName>
        <fullName evidence="2">Phage virion morphogenesis protein</fullName>
    </submittedName>
</protein>
<dbReference type="EMBL" id="JAWPBP010000005">
    <property type="protein sequence ID" value="MDW2715795.1"/>
    <property type="molecule type" value="Genomic_DNA"/>
</dbReference>
<proteinExistence type="predicted"/>
<evidence type="ECO:0000313" key="2">
    <source>
        <dbReference type="EMBL" id="MDW2715795.1"/>
    </source>
</evidence>
<reference evidence="2 3" key="1">
    <citation type="submission" date="2023-10" db="EMBL/GenBank/DDBJ databases">
        <title>Fecal carriage and genetic characteristics of carbapenem-resistant Enterobacterales among healthy adults from four provinces of China.</title>
        <authorList>
            <person name="Li Y."/>
            <person name="Zhang R."/>
        </authorList>
    </citation>
    <scope>NUCLEOTIDE SEQUENCE [LARGE SCALE GENOMIC DNA]</scope>
    <source>
        <strain evidence="2 3">HN-157</strain>
    </source>
</reference>
<gene>
    <name evidence="2" type="ORF">RYZ49_08235</name>
</gene>
<dbReference type="Pfam" id="PF05069">
    <property type="entry name" value="Phage_tail_S"/>
    <property type="match status" value="1"/>
</dbReference>
<comment type="caution">
    <text evidence="2">The sequence shown here is derived from an EMBL/GenBank/DDBJ whole genome shotgun (WGS) entry which is preliminary data.</text>
</comment>
<accession>A0ABD5HEN5</accession>
<organism evidence="2 3">
    <name type="scientific">Klebsiella pasteurii</name>
    <dbReference type="NCBI Taxonomy" id="2587529"/>
    <lineage>
        <taxon>Bacteria</taxon>
        <taxon>Pseudomonadati</taxon>
        <taxon>Pseudomonadota</taxon>
        <taxon>Gammaproteobacteria</taxon>
        <taxon>Enterobacterales</taxon>
        <taxon>Enterobacteriaceae</taxon>
        <taxon>Klebsiella/Raoultella group</taxon>
        <taxon>Klebsiella</taxon>
    </lineage>
</organism>
<name>A0ABD5HEN5_9ENTR</name>
<feature type="compositionally biased region" description="Polar residues" evidence="1">
    <location>
        <begin position="24"/>
        <end position="46"/>
    </location>
</feature>
<dbReference type="RefSeq" id="WP_318087110.1">
    <property type="nucleotide sequence ID" value="NZ_CABEJD010000014.1"/>
</dbReference>
<evidence type="ECO:0000313" key="3">
    <source>
        <dbReference type="Proteomes" id="UP001287436"/>
    </source>
</evidence>
<dbReference type="AlphaFoldDB" id="A0ABD5HEN5"/>
<dbReference type="InterPro" id="IPR006522">
    <property type="entry name" value="Phage_virion_morphogenesis"/>
</dbReference>
<sequence length="138" mass="15794">MSNNDALFQQLDEVFATILSGMSPTGRQRTARSIGTTLRRSQSQRIGRQEAPDGSKYPQRKQRILRAQAGMRFIWQGETRQLRNWRATRGRHGRMLTGFDIDRGDTAAVNLTHKAQTQFINIAAPFQDQLFDYTADNH</sequence>